<sequence length="263" mass="29628">MAKKKDISQAVREICLWFPETEEVLAHGSPDFRVKGKTFATYVINHHGDGRIALWLNAPQGAQSHYVKHEPKHFFVPPYVGPRGWLGVNLDKGISWKTIATLVREAYTKVAPASLSNSLGDTIEITPPTAALKPEDIDPMQSKRGQAVLKEMRAICLALPETSEDKQFGNPVWRAGKKVFAQAYCYRADRKLQLAFWVGVDQQALLIRDENFSIPAYLGHNGWIALDVTKDANWREIRSLALFSYRHFALSRMLRALDAQGVE</sequence>
<evidence type="ECO:0008006" key="3">
    <source>
        <dbReference type="Google" id="ProtNLM"/>
    </source>
</evidence>
<dbReference type="InterPro" id="IPR058532">
    <property type="entry name" value="YjbR/MT2646/Rv2570-like"/>
</dbReference>
<dbReference type="Proteomes" id="UP000445000">
    <property type="component" value="Unassembled WGS sequence"/>
</dbReference>
<dbReference type="RefSeq" id="WP_161810015.1">
    <property type="nucleotide sequence ID" value="NZ_BLJN01000001.1"/>
</dbReference>
<gene>
    <name evidence="1" type="ORF">GCM10011487_00800</name>
</gene>
<organism evidence="1 2">
    <name type="scientific">Steroidobacter agaridevorans</name>
    <dbReference type="NCBI Taxonomy" id="2695856"/>
    <lineage>
        <taxon>Bacteria</taxon>
        <taxon>Pseudomonadati</taxon>
        <taxon>Pseudomonadota</taxon>
        <taxon>Gammaproteobacteria</taxon>
        <taxon>Steroidobacterales</taxon>
        <taxon>Steroidobacteraceae</taxon>
        <taxon>Steroidobacter</taxon>
    </lineage>
</organism>
<dbReference type="Gene3D" id="3.90.1150.30">
    <property type="match status" value="2"/>
</dbReference>
<name>A0A829Y4D6_9GAMM</name>
<proteinExistence type="predicted"/>
<dbReference type="SUPFAM" id="SSF142906">
    <property type="entry name" value="YjbR-like"/>
    <property type="match status" value="2"/>
</dbReference>
<reference evidence="2" key="1">
    <citation type="submission" date="2020-01" db="EMBL/GenBank/DDBJ databases">
        <title>'Steroidobacter agaridevorans' sp. nov., agar-degrading bacteria isolated from rhizosphere soils.</title>
        <authorList>
            <person name="Ikenaga M."/>
            <person name="Kataoka M."/>
            <person name="Murouchi A."/>
            <person name="Katsuragi S."/>
            <person name="Sakai M."/>
        </authorList>
    </citation>
    <scope>NUCLEOTIDE SEQUENCE [LARGE SCALE GENOMIC DNA]</scope>
    <source>
        <strain evidence="2">YU21-B</strain>
    </source>
</reference>
<dbReference type="AlphaFoldDB" id="A0A829Y4D6"/>
<keyword evidence="2" id="KW-1185">Reference proteome</keyword>
<dbReference type="Pfam" id="PF04237">
    <property type="entry name" value="YjbR"/>
    <property type="match status" value="2"/>
</dbReference>
<evidence type="ECO:0000313" key="1">
    <source>
        <dbReference type="EMBL" id="GFE78080.1"/>
    </source>
</evidence>
<dbReference type="EMBL" id="BLJN01000001">
    <property type="protein sequence ID" value="GFE78080.1"/>
    <property type="molecule type" value="Genomic_DNA"/>
</dbReference>
<accession>A0A829Y4D6</accession>
<comment type="caution">
    <text evidence="1">The sequence shown here is derived from an EMBL/GenBank/DDBJ whole genome shotgun (WGS) entry which is preliminary data.</text>
</comment>
<evidence type="ECO:0000313" key="2">
    <source>
        <dbReference type="Proteomes" id="UP000445000"/>
    </source>
</evidence>
<protein>
    <recommendedName>
        <fullName evidence="3">MmcQ/YjbR family DNA-binding protein</fullName>
    </recommendedName>
</protein>
<dbReference type="InterPro" id="IPR038056">
    <property type="entry name" value="YjbR-like_sf"/>
</dbReference>